<evidence type="ECO:0000313" key="2">
    <source>
        <dbReference type="Proteomes" id="UP000008388"/>
    </source>
</evidence>
<name>F8SJ90_BPPA3</name>
<dbReference type="GeneID" id="26643776"/>
<organism evidence="1 2">
    <name type="scientific">Pseudomonas phage PhiPA3</name>
    <name type="common">Pseudomonas aeruginosa phage PhiPA3</name>
    <dbReference type="NCBI Taxonomy" id="998086"/>
    <lineage>
        <taxon>Viruses</taxon>
        <taxon>Duplodnaviria</taxon>
        <taxon>Heunggongvirae</taxon>
        <taxon>Uroviricota</taxon>
        <taxon>Caudoviricetes</taxon>
        <taxon>Chimalliviridae</taxon>
        <taxon>Miltoncavirus</taxon>
        <taxon>Miltoncavirus PhiPA3</taxon>
    </lineage>
</organism>
<gene>
    <name evidence="1" type="primary">248</name>
</gene>
<evidence type="ECO:0000313" key="1">
    <source>
        <dbReference type="EMBL" id="AEH03671.1"/>
    </source>
</evidence>
<dbReference type="RefSeq" id="YP_009217327.1">
    <property type="nucleotide sequence ID" value="NC_028999.1"/>
</dbReference>
<proteinExistence type="predicted"/>
<keyword evidence="2" id="KW-1185">Reference proteome</keyword>
<protein>
    <submittedName>
        <fullName evidence="1">Uncharacterized protein 248</fullName>
    </submittedName>
</protein>
<sequence>MINPAHHPLAPVTSHKLFDIFRKCAETSKGRWRNLQESKGYISLTIPHQDYNAYFWELISLYKCRIVHTHSVNEQFIDIVISKESE</sequence>
<dbReference type="KEGG" id="vg:26643776"/>
<accession>F8SJ90</accession>
<dbReference type="Proteomes" id="UP000008388">
    <property type="component" value="Segment"/>
</dbReference>
<organismHost>
    <name type="scientific">Pseudomonas aeruginosa</name>
    <dbReference type="NCBI Taxonomy" id="287"/>
</organismHost>
<reference evidence="1 2" key="1">
    <citation type="journal article" date="2011" name="Microbiology">
        <title>The Pseudomonas aeruginosa generalized transducing phage phiPA3 is a new member of the phiKZ-like group of 'jumbo' phages, and infects model laboratory strains and clinical isolates from cystic fibrosis patients.</title>
        <authorList>
            <person name="Monson R."/>
            <person name="Foulds I."/>
            <person name="Foweraker J."/>
            <person name="Welch M."/>
            <person name="Salmond G.P."/>
        </authorList>
    </citation>
    <scope>NUCLEOTIDE SEQUENCE [LARGE SCALE GENOMIC DNA]</scope>
</reference>
<dbReference type="EMBL" id="HQ630627">
    <property type="protein sequence ID" value="AEH03671.1"/>
    <property type="molecule type" value="Genomic_DNA"/>
</dbReference>